<dbReference type="InterPro" id="IPR058240">
    <property type="entry name" value="rSAM_sf"/>
</dbReference>
<accession>A0A5E4ULJ2</accession>
<keyword evidence="2" id="KW-1185">Reference proteome</keyword>
<dbReference type="SUPFAM" id="SSF102114">
    <property type="entry name" value="Radical SAM enzymes"/>
    <property type="match status" value="1"/>
</dbReference>
<proteinExistence type="predicted"/>
<dbReference type="Proteomes" id="UP000367825">
    <property type="component" value="Unassembled WGS sequence"/>
</dbReference>
<sequence length="169" mass="18392">MLALASALGVQEVKFAAFVPVGSGALSGLDLRLNVDICREISNVVRIASQAYPTLKIDGGPFVKRLSFMPRDRASTSTFGCGAGTTTIVINSDLSVSACDMQTQTDRTTQALGRGATFSDLWLHSPHFARWRGQSGDRAFVGVHQHGCHLAYREYGQDIFIDEKRANDR</sequence>
<name>A0A5E4ULJ2_9BURK</name>
<dbReference type="OrthoDB" id="9782387at2"/>
<dbReference type="EMBL" id="CABPSC010000006">
    <property type="protein sequence ID" value="VVD99169.1"/>
    <property type="molecule type" value="Genomic_DNA"/>
</dbReference>
<reference evidence="1 2" key="1">
    <citation type="submission" date="2019-08" db="EMBL/GenBank/DDBJ databases">
        <authorList>
            <person name="Peeters C."/>
        </authorList>
    </citation>
    <scope>NUCLEOTIDE SEQUENCE [LARGE SCALE GENOMIC DNA]</scope>
    <source>
        <strain evidence="1 2">LMG 31109</strain>
    </source>
</reference>
<organism evidence="1 2">
    <name type="scientific">Pandoraea nosoerga</name>
    <dbReference type="NCBI Taxonomy" id="2508296"/>
    <lineage>
        <taxon>Bacteria</taxon>
        <taxon>Pseudomonadati</taxon>
        <taxon>Pseudomonadota</taxon>
        <taxon>Betaproteobacteria</taxon>
        <taxon>Burkholderiales</taxon>
        <taxon>Burkholderiaceae</taxon>
        <taxon>Pandoraea</taxon>
    </lineage>
</organism>
<evidence type="ECO:0000313" key="1">
    <source>
        <dbReference type="EMBL" id="VVD99169.1"/>
    </source>
</evidence>
<dbReference type="RefSeq" id="WP_150555479.1">
    <property type="nucleotide sequence ID" value="NZ_CABPSC010000006.1"/>
</dbReference>
<evidence type="ECO:0000313" key="2">
    <source>
        <dbReference type="Proteomes" id="UP000367825"/>
    </source>
</evidence>
<protein>
    <submittedName>
        <fullName evidence="1">Uncharacterized protein</fullName>
    </submittedName>
</protein>
<dbReference type="AlphaFoldDB" id="A0A5E4ULJ2"/>
<gene>
    <name evidence="1" type="ORF">PNO31109_02024</name>
</gene>